<dbReference type="OrthoDB" id="9803914at2"/>
<evidence type="ECO:0000256" key="5">
    <source>
        <dbReference type="PIRSR" id="PIRSR604808-1"/>
    </source>
</evidence>
<evidence type="ECO:0000259" key="8">
    <source>
        <dbReference type="Pfam" id="PF03372"/>
    </source>
</evidence>
<dbReference type="CDD" id="cd10281">
    <property type="entry name" value="Nape_like_AP-endo"/>
    <property type="match status" value="1"/>
</dbReference>
<dbReference type="GO" id="GO:0008311">
    <property type="term" value="F:double-stranded DNA 3'-5' DNA exonuclease activity"/>
    <property type="evidence" value="ECO:0007669"/>
    <property type="project" value="UniProtKB-EC"/>
</dbReference>
<organism evidence="9 10">
    <name type="scientific">Candidatus Kinetoplastidibacterium kentomonadis</name>
    <dbReference type="NCBI Taxonomy" id="1576550"/>
    <lineage>
        <taxon>Bacteria</taxon>
        <taxon>Pseudomonadati</taxon>
        <taxon>Pseudomonadota</taxon>
        <taxon>Betaproteobacteria</taxon>
        <taxon>Candidatus Kinetoplastidibacterium</taxon>
    </lineage>
</organism>
<keyword evidence="3 9" id="KW-0378">Hydrolase</keyword>
<gene>
    <name evidence="9" type="primary">exoA</name>
    <name evidence="9" type="ORF">CKSOR_00641</name>
</gene>
<proteinExistence type="inferred from homology"/>
<protein>
    <submittedName>
        <fullName evidence="9">Exodeoxyribonuclease</fullName>
        <ecNumber evidence="9">3.1.11.2</ecNumber>
    </submittedName>
</protein>
<feature type="binding site" evidence="6">
    <location>
        <position position="252"/>
    </location>
    <ligand>
        <name>Mg(2+)</name>
        <dbReference type="ChEBI" id="CHEBI:18420"/>
        <label>1</label>
    </ligand>
</feature>
<dbReference type="RefSeq" id="WP_108674135.1">
    <property type="nucleotide sequence ID" value="NZ_CP025628.1"/>
</dbReference>
<sequence length="264" mass="30814">MLKITSINLNGIRSAFNKGLLDWLETNNIDIVCTQEIKISKESMCEKIYNPNNYLGYFFHAKKNGYSGVNIYIKKNIHAILSKTCIDNIYMNDEGRVMRLDIGKLSIINLYLPSGSYNILRQKIKFQILNELKIFFNNIKKENYQTGQEFIICGDFNIAHKEIDIKNWKQNKNHPGFLPEERKWLDDIFSHIGLVDVFRLLNPNPNNYTWWSNRGNAWANNVGWRIDYQIATPNIAKLALSCNIYKDQKFSDHAPLTVSYNYSI</sequence>
<feature type="active site" evidence="5">
    <location>
        <position position="111"/>
    </location>
</feature>
<evidence type="ECO:0000313" key="9">
    <source>
        <dbReference type="EMBL" id="AWD32742.1"/>
    </source>
</evidence>
<evidence type="ECO:0000256" key="3">
    <source>
        <dbReference type="ARBA" id="ARBA00022801"/>
    </source>
</evidence>
<dbReference type="InterPro" id="IPR036691">
    <property type="entry name" value="Endo/exonu/phosph_ase_sf"/>
</dbReference>
<dbReference type="InterPro" id="IPR004808">
    <property type="entry name" value="AP_endonuc_1"/>
</dbReference>
<evidence type="ECO:0000256" key="2">
    <source>
        <dbReference type="ARBA" id="ARBA00022723"/>
    </source>
</evidence>
<keyword evidence="10" id="KW-1185">Reference proteome</keyword>
<dbReference type="EC" id="3.1.11.2" evidence="9"/>
<evidence type="ECO:0000313" key="10">
    <source>
        <dbReference type="Proteomes" id="UP000266796"/>
    </source>
</evidence>
<dbReference type="NCBIfam" id="TIGR00195">
    <property type="entry name" value="exoDNase_III"/>
    <property type="match status" value="1"/>
</dbReference>
<evidence type="ECO:0000256" key="4">
    <source>
        <dbReference type="ARBA" id="ARBA00022842"/>
    </source>
</evidence>
<dbReference type="PANTHER" id="PTHR22748:SF6">
    <property type="entry name" value="DNA-(APURINIC OR APYRIMIDINIC SITE) ENDONUCLEASE"/>
    <property type="match status" value="1"/>
</dbReference>
<dbReference type="SUPFAM" id="SSF56219">
    <property type="entry name" value="DNase I-like"/>
    <property type="match status" value="1"/>
</dbReference>
<comment type="similarity">
    <text evidence="1">Belongs to the DNA repair enzymes AP/ExoA family.</text>
</comment>
<accession>A0A3Q8EUL8</accession>
<dbReference type="GO" id="GO:0046872">
    <property type="term" value="F:metal ion binding"/>
    <property type="evidence" value="ECO:0007669"/>
    <property type="project" value="UniProtKB-KW"/>
</dbReference>
<feature type="site" description="Transition state stabilizer" evidence="7">
    <location>
        <position position="157"/>
    </location>
</feature>
<feature type="binding site" evidence="6">
    <location>
        <position position="8"/>
    </location>
    <ligand>
        <name>Mg(2+)</name>
        <dbReference type="ChEBI" id="CHEBI:18420"/>
        <label>1</label>
    </ligand>
</feature>
<dbReference type="InterPro" id="IPR005135">
    <property type="entry name" value="Endo/exonuclease/phosphatase"/>
</dbReference>
<dbReference type="KEGG" id="kso:CKSOR_00641"/>
<dbReference type="EMBL" id="CP025628">
    <property type="protein sequence ID" value="AWD32742.1"/>
    <property type="molecule type" value="Genomic_DNA"/>
</dbReference>
<dbReference type="PANTHER" id="PTHR22748">
    <property type="entry name" value="AP ENDONUCLEASE"/>
    <property type="match status" value="1"/>
</dbReference>
<feature type="domain" description="Endonuclease/exonuclease/phosphatase" evidence="8">
    <location>
        <begin position="6"/>
        <end position="253"/>
    </location>
</feature>
<keyword evidence="2 6" id="KW-0479">Metal-binding</keyword>
<feature type="binding site" evidence="6">
    <location>
        <position position="36"/>
    </location>
    <ligand>
        <name>Mg(2+)</name>
        <dbReference type="ChEBI" id="CHEBI:18420"/>
        <label>1</label>
    </ligand>
</feature>
<dbReference type="GO" id="GO:0008081">
    <property type="term" value="F:phosphoric diester hydrolase activity"/>
    <property type="evidence" value="ECO:0007669"/>
    <property type="project" value="TreeGrafter"/>
</dbReference>
<evidence type="ECO:0000256" key="6">
    <source>
        <dbReference type="PIRSR" id="PIRSR604808-2"/>
    </source>
</evidence>
<feature type="active site" description="Proton acceptor" evidence="5">
    <location>
        <position position="253"/>
    </location>
</feature>
<dbReference type="GO" id="GO:0006284">
    <property type="term" value="P:base-excision repair"/>
    <property type="evidence" value="ECO:0007669"/>
    <property type="project" value="TreeGrafter"/>
</dbReference>
<feature type="binding site" evidence="6">
    <location>
        <position position="157"/>
    </location>
    <ligand>
        <name>Mg(2+)</name>
        <dbReference type="ChEBI" id="CHEBI:18420"/>
        <label>1</label>
    </ligand>
</feature>
<reference evidence="9 10" key="1">
    <citation type="journal article" date="2018" name="Parasitology">
        <title>The reduced genome of Candidatus Kinetoplastibacterium sorsogonicusi, the endosymbiont of Kentomonas sorsogonicus (Trypanosomatidae): loss of the haem-synthesis pathway.</title>
        <authorList>
            <person name="Silva F.M."/>
            <person name="Kostygov A.Y."/>
            <person name="Spodareva V.V."/>
            <person name="Butenko A."/>
            <person name="Tossou R."/>
            <person name="Lukes J."/>
            <person name="Yurchenko V."/>
            <person name="Alves J.M.P."/>
        </authorList>
    </citation>
    <scope>NUCLEOTIDE SEQUENCE [LARGE SCALE GENOMIC DNA]</scope>
    <source>
        <strain evidence="9 10">MF-08</strain>
    </source>
</reference>
<feature type="binding site" evidence="6">
    <location>
        <position position="155"/>
    </location>
    <ligand>
        <name>Mg(2+)</name>
        <dbReference type="ChEBI" id="CHEBI:18420"/>
        <label>1</label>
    </ligand>
</feature>
<dbReference type="NCBIfam" id="TIGR00633">
    <property type="entry name" value="xth"/>
    <property type="match status" value="1"/>
</dbReference>
<dbReference type="AlphaFoldDB" id="A0A3Q8EUL8"/>
<comment type="cofactor">
    <cofactor evidence="6">
        <name>Mg(2+)</name>
        <dbReference type="ChEBI" id="CHEBI:18420"/>
    </cofactor>
    <cofactor evidence="6">
        <name>Mn(2+)</name>
        <dbReference type="ChEBI" id="CHEBI:29035"/>
    </cofactor>
    <text evidence="6">Probably binds two magnesium or manganese ions per subunit.</text>
</comment>
<feature type="binding site" evidence="6">
    <location>
        <position position="253"/>
    </location>
    <ligand>
        <name>Mg(2+)</name>
        <dbReference type="ChEBI" id="CHEBI:18420"/>
        <label>1</label>
    </ligand>
</feature>
<dbReference type="Pfam" id="PF03372">
    <property type="entry name" value="Exo_endo_phos"/>
    <property type="match status" value="1"/>
</dbReference>
<dbReference type="PROSITE" id="PS51435">
    <property type="entry name" value="AP_NUCLEASE_F1_4"/>
    <property type="match status" value="1"/>
</dbReference>
<dbReference type="Gene3D" id="3.60.10.10">
    <property type="entry name" value="Endonuclease/exonuclease/phosphatase"/>
    <property type="match status" value="1"/>
</dbReference>
<evidence type="ECO:0000256" key="1">
    <source>
        <dbReference type="ARBA" id="ARBA00007092"/>
    </source>
</evidence>
<feature type="site" description="Interaction with DNA substrate" evidence="7">
    <location>
        <position position="253"/>
    </location>
</feature>
<feature type="site" description="Important for catalytic activity" evidence="7">
    <location>
        <position position="227"/>
    </location>
</feature>
<dbReference type="GO" id="GO:0003906">
    <property type="term" value="F:DNA-(apurinic or apyrimidinic site) endonuclease activity"/>
    <property type="evidence" value="ECO:0007669"/>
    <property type="project" value="TreeGrafter"/>
</dbReference>
<evidence type="ECO:0000256" key="7">
    <source>
        <dbReference type="PIRSR" id="PIRSR604808-3"/>
    </source>
</evidence>
<keyword evidence="6" id="KW-0464">Manganese</keyword>
<keyword evidence="4 6" id="KW-0460">Magnesium</keyword>
<name>A0A3Q8EUL8_9PROT</name>
<dbReference type="Proteomes" id="UP000266796">
    <property type="component" value="Chromosome"/>
</dbReference>
<feature type="active site" description="Proton donor/acceptor" evidence="5">
    <location>
        <position position="155"/>
    </location>
</feature>